<sequence>MLFGDDSKLRNFVNRALLCWNGSRVLKFRFNLRHELASSMFNDVDMWVNFAQRNGVEKLYLHVLWNPTPVRRGLDGKEVYRVPLCLYSCSSLKELSLHSCNLEIYGNVQWNKLESLKISGASIYKFIWDSEDSSVASELRICTPNLETLEINGLPYKYLLTDVSSLTRAVLGSMHLDHMSKELGALKMKCANSAFQNVKSLELTCCLYDCKQVVGILEIFPQLERLVIDEIEEAWLLDDTESLKFEENIPESFLLRLRTTEVSYWYEGYGIFPLTEIMLKYASKLEKFVFYLNETESPAASDSLFLVSQKLLGMWRSSTNCTFNLTKLY</sequence>
<dbReference type="PANTHER" id="PTHR31900">
    <property type="entry name" value="F-BOX/RNI SUPERFAMILY PROTEIN-RELATED"/>
    <property type="match status" value="1"/>
</dbReference>
<evidence type="ECO:0000313" key="2">
    <source>
        <dbReference type="Proteomes" id="UP000298416"/>
    </source>
</evidence>
<dbReference type="Proteomes" id="UP000298416">
    <property type="component" value="Unassembled WGS sequence"/>
</dbReference>
<dbReference type="AlphaFoldDB" id="A0A8X8ZM30"/>
<dbReference type="Gene3D" id="3.80.10.10">
    <property type="entry name" value="Ribonuclease Inhibitor"/>
    <property type="match status" value="1"/>
</dbReference>
<name>A0A8X8ZM30_SALSN</name>
<proteinExistence type="predicted"/>
<organism evidence="1">
    <name type="scientific">Salvia splendens</name>
    <name type="common">Scarlet sage</name>
    <dbReference type="NCBI Taxonomy" id="180675"/>
    <lineage>
        <taxon>Eukaryota</taxon>
        <taxon>Viridiplantae</taxon>
        <taxon>Streptophyta</taxon>
        <taxon>Embryophyta</taxon>
        <taxon>Tracheophyta</taxon>
        <taxon>Spermatophyta</taxon>
        <taxon>Magnoliopsida</taxon>
        <taxon>eudicotyledons</taxon>
        <taxon>Gunneridae</taxon>
        <taxon>Pentapetalae</taxon>
        <taxon>asterids</taxon>
        <taxon>lamiids</taxon>
        <taxon>Lamiales</taxon>
        <taxon>Lamiaceae</taxon>
        <taxon>Nepetoideae</taxon>
        <taxon>Mentheae</taxon>
        <taxon>Salviinae</taxon>
        <taxon>Salvia</taxon>
        <taxon>Salvia subgen. Calosphace</taxon>
        <taxon>core Calosphace</taxon>
    </lineage>
</organism>
<dbReference type="EMBL" id="PNBA02000010">
    <property type="protein sequence ID" value="KAG6409947.1"/>
    <property type="molecule type" value="Genomic_DNA"/>
</dbReference>
<gene>
    <name evidence="1" type="ORF">SASPL_127991</name>
</gene>
<comment type="caution">
    <text evidence="1">The sequence shown here is derived from an EMBL/GenBank/DDBJ whole genome shotgun (WGS) entry which is preliminary data.</text>
</comment>
<reference evidence="1" key="2">
    <citation type="submission" date="2020-08" db="EMBL/GenBank/DDBJ databases">
        <title>Plant Genome Project.</title>
        <authorList>
            <person name="Zhang R.-G."/>
        </authorList>
    </citation>
    <scope>NUCLEOTIDE SEQUENCE</scope>
    <source>
        <strain evidence="1">Huo1</strain>
        <tissue evidence="1">Leaf</tissue>
    </source>
</reference>
<dbReference type="InterPro" id="IPR050232">
    <property type="entry name" value="FBL13/AtMIF1-like"/>
</dbReference>
<keyword evidence="2" id="KW-1185">Reference proteome</keyword>
<evidence type="ECO:0000313" key="1">
    <source>
        <dbReference type="EMBL" id="KAG6409947.1"/>
    </source>
</evidence>
<reference evidence="1" key="1">
    <citation type="submission" date="2018-01" db="EMBL/GenBank/DDBJ databases">
        <authorList>
            <person name="Mao J.F."/>
        </authorList>
    </citation>
    <scope>NUCLEOTIDE SEQUENCE</scope>
    <source>
        <strain evidence="1">Huo1</strain>
        <tissue evidence="1">Leaf</tissue>
    </source>
</reference>
<protein>
    <submittedName>
        <fullName evidence="1">Uncharacterized protein</fullName>
    </submittedName>
</protein>
<dbReference type="SUPFAM" id="SSF52047">
    <property type="entry name" value="RNI-like"/>
    <property type="match status" value="1"/>
</dbReference>
<dbReference type="InterPro" id="IPR032675">
    <property type="entry name" value="LRR_dom_sf"/>
</dbReference>
<accession>A0A8X8ZM30</accession>
<dbReference type="PANTHER" id="PTHR31900:SF32">
    <property type="entry name" value="F-BOX_RNI_FBD-LIKE DOMAIN PROTEIN"/>
    <property type="match status" value="1"/>
</dbReference>